<reference evidence="2 3" key="1">
    <citation type="submission" date="2021-01" db="EMBL/GenBank/DDBJ databases">
        <title>Whole genome shotgun sequence of Verrucosispora qiuiae NBRC 106684.</title>
        <authorList>
            <person name="Komaki H."/>
            <person name="Tamura T."/>
        </authorList>
    </citation>
    <scope>NUCLEOTIDE SEQUENCE [LARGE SCALE GENOMIC DNA]</scope>
    <source>
        <strain evidence="2 3">NBRC 106684</strain>
    </source>
</reference>
<sequence>MTTVQTWTGRQTRALRHALRMSIRDFAEHLGVSERTVSKWEAGRDAVRPRPEMQAALDTTLLRASGEAVSRFSAATGNEDVCPAGTTGGYRIQSHKFIPAYIGTAVANELVDLPQMEPRPHEWLDVSVMRVPHPDGLCMAHVFACGVVVLHLRQDLAPASLAEFAAWRYASYEGDLPWAAQQIERLLPKQPDSQTAMPEYVMSMYLLREPGCRREDLENAVRLLSLPSVLVNRHASPRPQPVSDHIEGRLLSEGFDHPSVESFGIPGVSVGFATWSGLAYHPLSPERALGVDELVSLEADVQMLWAYCRRIQRAVEDGRDPVVSPEFGWRFLRAAHSRLTTARAQETAQHCLMRQAAVTTSGLPERLTQAQAALREAETASGRVTV</sequence>
<comment type="caution">
    <text evidence="2">The sequence shown here is derived from an EMBL/GenBank/DDBJ whole genome shotgun (WGS) entry which is preliminary data.</text>
</comment>
<dbReference type="Gene3D" id="1.10.260.40">
    <property type="entry name" value="lambda repressor-like DNA-binding domains"/>
    <property type="match status" value="1"/>
</dbReference>
<evidence type="ECO:0000259" key="1">
    <source>
        <dbReference type="PROSITE" id="PS50943"/>
    </source>
</evidence>
<dbReference type="SUPFAM" id="SSF47413">
    <property type="entry name" value="lambda repressor-like DNA-binding domains"/>
    <property type="match status" value="1"/>
</dbReference>
<protein>
    <submittedName>
        <fullName evidence="2">Transcriptional regulator</fullName>
    </submittedName>
</protein>
<dbReference type="EMBL" id="BOPC01000009">
    <property type="protein sequence ID" value="GIJ25374.1"/>
    <property type="molecule type" value="Genomic_DNA"/>
</dbReference>
<proteinExistence type="predicted"/>
<dbReference type="Proteomes" id="UP000653076">
    <property type="component" value="Unassembled WGS sequence"/>
</dbReference>
<keyword evidence="3" id="KW-1185">Reference proteome</keyword>
<organism evidence="2 3">
    <name type="scientific">Micromonospora qiuiae</name>
    <dbReference type="NCBI Taxonomy" id="502268"/>
    <lineage>
        <taxon>Bacteria</taxon>
        <taxon>Bacillati</taxon>
        <taxon>Actinomycetota</taxon>
        <taxon>Actinomycetes</taxon>
        <taxon>Micromonosporales</taxon>
        <taxon>Micromonosporaceae</taxon>
        <taxon>Micromonospora</taxon>
    </lineage>
</organism>
<dbReference type="CDD" id="cd00093">
    <property type="entry name" value="HTH_XRE"/>
    <property type="match status" value="1"/>
</dbReference>
<dbReference type="InterPro" id="IPR010982">
    <property type="entry name" value="Lambda_DNA-bd_dom_sf"/>
</dbReference>
<dbReference type="PROSITE" id="PS50943">
    <property type="entry name" value="HTH_CROC1"/>
    <property type="match status" value="1"/>
</dbReference>
<dbReference type="InterPro" id="IPR001387">
    <property type="entry name" value="Cro/C1-type_HTH"/>
</dbReference>
<evidence type="ECO:0000313" key="2">
    <source>
        <dbReference type="EMBL" id="GIJ25374.1"/>
    </source>
</evidence>
<evidence type="ECO:0000313" key="3">
    <source>
        <dbReference type="Proteomes" id="UP000653076"/>
    </source>
</evidence>
<name>A0ABQ4J5D6_9ACTN</name>
<gene>
    <name evidence="2" type="ORF">Vqi01_05360</name>
</gene>
<accession>A0ABQ4J5D6</accession>
<dbReference type="Pfam" id="PF13560">
    <property type="entry name" value="HTH_31"/>
    <property type="match status" value="1"/>
</dbReference>
<feature type="domain" description="HTH cro/C1-type" evidence="1">
    <location>
        <begin position="13"/>
        <end position="44"/>
    </location>
</feature>